<evidence type="ECO:0000313" key="3">
    <source>
        <dbReference type="EMBL" id="CAF1385170.1"/>
    </source>
</evidence>
<accession>A0A816CAK0</accession>
<name>A0A816CAK0_9BILA</name>
<comment type="similarity">
    <text evidence="1">Belongs to the cullin family.</text>
</comment>
<dbReference type="InterPro" id="IPR016159">
    <property type="entry name" value="Cullin_repeat-like_dom_sf"/>
</dbReference>
<organism evidence="4 5">
    <name type="scientific">Rotaria sordida</name>
    <dbReference type="NCBI Taxonomy" id="392033"/>
    <lineage>
        <taxon>Eukaryota</taxon>
        <taxon>Metazoa</taxon>
        <taxon>Spiralia</taxon>
        <taxon>Gnathifera</taxon>
        <taxon>Rotifera</taxon>
        <taxon>Eurotatoria</taxon>
        <taxon>Bdelloidea</taxon>
        <taxon>Philodinida</taxon>
        <taxon>Philodinidae</taxon>
        <taxon>Rotaria</taxon>
    </lineage>
</organism>
<evidence type="ECO:0000259" key="2">
    <source>
        <dbReference type="Pfam" id="PF00888"/>
    </source>
</evidence>
<dbReference type="EMBL" id="CAJNOH010004961">
    <property type="protein sequence ID" value="CAF1385170.1"/>
    <property type="molecule type" value="Genomic_DNA"/>
</dbReference>
<gene>
    <name evidence="4" type="ORF">JXQ802_LOCUS50215</name>
    <name evidence="3" type="ORF">PYM288_LOCUS34058</name>
</gene>
<reference evidence="4" key="1">
    <citation type="submission" date="2021-02" db="EMBL/GenBank/DDBJ databases">
        <authorList>
            <person name="Nowell W R."/>
        </authorList>
    </citation>
    <scope>NUCLEOTIDE SEQUENCE</scope>
</reference>
<evidence type="ECO:0000313" key="4">
    <source>
        <dbReference type="EMBL" id="CAF1617896.1"/>
    </source>
</evidence>
<dbReference type="Proteomes" id="UP000663854">
    <property type="component" value="Unassembled WGS sequence"/>
</dbReference>
<dbReference type="Proteomes" id="UP000663870">
    <property type="component" value="Unassembled WGS sequence"/>
</dbReference>
<keyword evidence="5" id="KW-1185">Reference proteome</keyword>
<feature type="domain" description="Cullin N-terminal" evidence="2">
    <location>
        <begin position="2"/>
        <end position="58"/>
    </location>
</feature>
<dbReference type="SUPFAM" id="SSF74788">
    <property type="entry name" value="Cullin repeat-like"/>
    <property type="match status" value="1"/>
</dbReference>
<evidence type="ECO:0000256" key="1">
    <source>
        <dbReference type="ARBA" id="ARBA00006019"/>
    </source>
</evidence>
<evidence type="ECO:0000313" key="5">
    <source>
        <dbReference type="Proteomes" id="UP000663870"/>
    </source>
</evidence>
<dbReference type="Pfam" id="PF00888">
    <property type="entry name" value="Cullin"/>
    <property type="match status" value="1"/>
</dbReference>
<dbReference type="AlphaFoldDB" id="A0A816CAK0"/>
<comment type="caution">
    <text evidence="4">The sequence shown here is derived from an EMBL/GenBank/DDBJ whole genome shotgun (WGS) entry which is preliminary data.</text>
</comment>
<dbReference type="InterPro" id="IPR001373">
    <property type="entry name" value="Cullin_N"/>
</dbReference>
<sequence>MSEYLKKVAQHLDEESHRVESYLHPSTLAPLIIKIEEILMVNLKQSILKLVEIFINNNAAIKATRNTKKSADIVSSIL</sequence>
<dbReference type="Gene3D" id="1.20.1310.10">
    <property type="entry name" value="Cullin Repeats"/>
    <property type="match status" value="1"/>
</dbReference>
<protein>
    <recommendedName>
        <fullName evidence="2">Cullin N-terminal domain-containing protein</fullName>
    </recommendedName>
</protein>
<dbReference type="EMBL" id="CAJNOL010006432">
    <property type="protein sequence ID" value="CAF1617896.1"/>
    <property type="molecule type" value="Genomic_DNA"/>
</dbReference>
<proteinExistence type="inferred from homology"/>